<sequence>MSSVVGLPPLSQLLAWPTGHLTEAAEYWDAVGDRSYGLAHRVWRDAISVDWHGETADAMRVAVHADMVATSAVVDRLQAAAKVARGGATDLYGARSRLRYAVEEAQAAGFDVTEDFSVIDLSCASAVRHVDADSFAADIRQRAAQLVALDQQVAGGLTNAVAGIRDKFPHNPTSGTSPQRKIHAVDNHTFKQDPPPSGPPGSPFAGWTEEQKQQVASEIAHGHASLHFPDMTPPELARSIYDAMNDPNTRIGTSLKSGGLELLRTDGTVIFINPQDGDYGTAFRPEPRPNDRWRTPQEYFDQTTRAIEPLPPPRVGRLPPITPGEMASPVPAVQPPAGPATPRPSQGESPPAPVEPALTPKRVPPVRPGSTPNLGGGPLTPFGPSLVPPPHAGHHHSPVLGDTDPDPWDHGE</sequence>
<feature type="region of interest" description="Disordered" evidence="1">
    <location>
        <begin position="303"/>
        <end position="412"/>
    </location>
</feature>
<proteinExistence type="predicted"/>
<name>A0A0U0W4Q8_MYCBE</name>
<evidence type="ECO:0000256" key="1">
    <source>
        <dbReference type="SAM" id="MobiDB-lite"/>
    </source>
</evidence>
<evidence type="ECO:0000313" key="3">
    <source>
        <dbReference type="Proteomes" id="UP000198875"/>
    </source>
</evidence>
<keyword evidence="2" id="KW-0472">Membrane</keyword>
<dbReference type="EMBL" id="CSTD01000001">
    <property type="protein sequence ID" value="CPR07818.1"/>
    <property type="molecule type" value="Genomic_DNA"/>
</dbReference>
<dbReference type="Proteomes" id="UP000198875">
    <property type="component" value="Unassembled WGS sequence"/>
</dbReference>
<dbReference type="AlphaFoldDB" id="A0A0U0W4Q8"/>
<accession>A0A0U0W4Q8</accession>
<reference evidence="2 3" key="1">
    <citation type="submission" date="2015-03" db="EMBL/GenBank/DDBJ databases">
        <authorList>
            <person name="Murphy D."/>
        </authorList>
    </citation>
    <scope>NUCLEOTIDE SEQUENCE [LARGE SCALE GENOMIC DNA]</scope>
    <source>
        <strain evidence="2 3">DSM 44277</strain>
    </source>
</reference>
<gene>
    <name evidence="2" type="ORF">BN971_01106</name>
</gene>
<protein>
    <submittedName>
        <fullName evidence="2">Transmembrane protein</fullName>
    </submittedName>
</protein>
<organism evidence="2 3">
    <name type="scientific">Mycobacterium bohemicum DSM 44277</name>
    <dbReference type="NCBI Taxonomy" id="1236609"/>
    <lineage>
        <taxon>Bacteria</taxon>
        <taxon>Bacillati</taxon>
        <taxon>Actinomycetota</taxon>
        <taxon>Actinomycetes</taxon>
        <taxon>Mycobacteriales</taxon>
        <taxon>Mycobacteriaceae</taxon>
        <taxon>Mycobacterium</taxon>
    </lineage>
</organism>
<feature type="compositionally biased region" description="Pro residues" evidence="1">
    <location>
        <begin position="332"/>
        <end position="342"/>
    </location>
</feature>
<keyword evidence="2" id="KW-0812">Transmembrane</keyword>
<evidence type="ECO:0000313" key="2">
    <source>
        <dbReference type="EMBL" id="CPR07818.1"/>
    </source>
</evidence>